<dbReference type="Proteomes" id="UP000008141">
    <property type="component" value="Unassembled WGS sequence"/>
</dbReference>
<proteinExistence type="predicted"/>
<dbReference type="STRING" id="554065.E1ZJ79"/>
<gene>
    <name evidence="1" type="ORF">CHLNCDRAFT_135883</name>
</gene>
<dbReference type="EMBL" id="GL433848">
    <property type="protein sequence ID" value="EFN54294.1"/>
    <property type="molecule type" value="Genomic_DNA"/>
</dbReference>
<name>E1ZJ79_CHLVA</name>
<evidence type="ECO:0008006" key="3">
    <source>
        <dbReference type="Google" id="ProtNLM"/>
    </source>
</evidence>
<evidence type="ECO:0000313" key="1">
    <source>
        <dbReference type="EMBL" id="EFN54294.1"/>
    </source>
</evidence>
<dbReference type="InParanoid" id="E1ZJ79"/>
<organism evidence="2">
    <name type="scientific">Chlorella variabilis</name>
    <name type="common">Green alga</name>
    <dbReference type="NCBI Taxonomy" id="554065"/>
    <lineage>
        <taxon>Eukaryota</taxon>
        <taxon>Viridiplantae</taxon>
        <taxon>Chlorophyta</taxon>
        <taxon>core chlorophytes</taxon>
        <taxon>Trebouxiophyceae</taxon>
        <taxon>Chlorellales</taxon>
        <taxon>Chlorellaceae</taxon>
        <taxon>Chlorella clade</taxon>
        <taxon>Chlorella</taxon>
    </lineage>
</organism>
<evidence type="ECO:0000313" key="2">
    <source>
        <dbReference type="Proteomes" id="UP000008141"/>
    </source>
</evidence>
<keyword evidence="2" id="KW-1185">Reference proteome</keyword>
<dbReference type="AlphaFoldDB" id="E1ZJ79"/>
<dbReference type="OrthoDB" id="25620at2759"/>
<dbReference type="GeneID" id="17353584"/>
<dbReference type="RefSeq" id="XP_005846396.1">
    <property type="nucleotide sequence ID" value="XM_005846334.1"/>
</dbReference>
<dbReference type="KEGG" id="cvr:CHLNCDRAFT_135883"/>
<reference evidence="1 2" key="1">
    <citation type="journal article" date="2010" name="Plant Cell">
        <title>The Chlorella variabilis NC64A genome reveals adaptation to photosymbiosis, coevolution with viruses, and cryptic sex.</title>
        <authorList>
            <person name="Blanc G."/>
            <person name="Duncan G."/>
            <person name="Agarkova I."/>
            <person name="Borodovsky M."/>
            <person name="Gurnon J."/>
            <person name="Kuo A."/>
            <person name="Lindquist E."/>
            <person name="Lucas S."/>
            <person name="Pangilinan J."/>
            <person name="Polle J."/>
            <person name="Salamov A."/>
            <person name="Terry A."/>
            <person name="Yamada T."/>
            <person name="Dunigan D.D."/>
            <person name="Grigoriev I.V."/>
            <person name="Claverie J.M."/>
            <person name="Van Etten J.L."/>
        </authorList>
    </citation>
    <scope>NUCLEOTIDE SEQUENCE [LARGE SCALE GENOMIC DNA]</scope>
    <source>
        <strain evidence="1 2">NC64A</strain>
    </source>
</reference>
<protein>
    <recommendedName>
        <fullName evidence="3">TLDc domain-containing protein</fullName>
    </recommendedName>
</protein>
<accession>E1ZJ79</accession>
<sequence length="156" mass="16874">MCQRRRASQLCWRARAQEEDLIESFFGRLFGRPALDDPTPFGLKRVSEEAAKELYPAVTDTFAESLSGDNEDVAKLRPLLAQTQLESVPLRLAYDADQDGWTPTAFHQRVDGFGAALVVAETVGGAVVGGYNPRGEMGKGRNAVFAACPAAVMLVG</sequence>